<evidence type="ECO:0000256" key="1">
    <source>
        <dbReference type="SAM" id="MobiDB-lite"/>
    </source>
</evidence>
<feature type="region of interest" description="Disordered" evidence="1">
    <location>
        <begin position="42"/>
        <end position="71"/>
    </location>
</feature>
<evidence type="ECO:0000313" key="2">
    <source>
        <dbReference type="EMBL" id="VDO68970.1"/>
    </source>
</evidence>
<gene>
    <name evidence="2" type="ORF">SMRZ_LOCUS6017</name>
</gene>
<evidence type="ECO:0000313" key="3">
    <source>
        <dbReference type="Proteomes" id="UP000277204"/>
    </source>
</evidence>
<dbReference type="Proteomes" id="UP000277204">
    <property type="component" value="Unassembled WGS sequence"/>
</dbReference>
<keyword evidence="3" id="KW-1185">Reference proteome</keyword>
<feature type="compositionally biased region" description="Basic and acidic residues" evidence="1">
    <location>
        <begin position="50"/>
        <end position="71"/>
    </location>
</feature>
<sequence>MTGGKSHGTAGLKRFKSSLRTSASLGGSVVTGHGSAAAALALSAASTPTKPDEYATRSPDKRKRNELSKAKDGERIRITAICQMESEVARNAFRDTSDYRTDDPYIEDLIDIWLKKCIRSKNNNPSN</sequence>
<name>A0A183LQE2_9TREM</name>
<organism evidence="2 3">
    <name type="scientific">Schistosoma margrebowiei</name>
    <dbReference type="NCBI Taxonomy" id="48269"/>
    <lineage>
        <taxon>Eukaryota</taxon>
        <taxon>Metazoa</taxon>
        <taxon>Spiralia</taxon>
        <taxon>Lophotrochozoa</taxon>
        <taxon>Platyhelminthes</taxon>
        <taxon>Trematoda</taxon>
        <taxon>Digenea</taxon>
        <taxon>Strigeidida</taxon>
        <taxon>Schistosomatoidea</taxon>
        <taxon>Schistosomatidae</taxon>
        <taxon>Schistosoma</taxon>
    </lineage>
</organism>
<accession>A0A183LQE2</accession>
<reference evidence="2 3" key="1">
    <citation type="submission" date="2018-11" db="EMBL/GenBank/DDBJ databases">
        <authorList>
            <consortium name="Pathogen Informatics"/>
        </authorList>
    </citation>
    <scope>NUCLEOTIDE SEQUENCE [LARGE SCALE GENOMIC DNA]</scope>
    <source>
        <strain evidence="2 3">Zambia</strain>
    </source>
</reference>
<proteinExistence type="predicted"/>
<protein>
    <submittedName>
        <fullName evidence="2">Uncharacterized protein</fullName>
    </submittedName>
</protein>
<dbReference type="EMBL" id="UZAI01002174">
    <property type="protein sequence ID" value="VDO68970.1"/>
    <property type="molecule type" value="Genomic_DNA"/>
</dbReference>
<dbReference type="AlphaFoldDB" id="A0A183LQE2"/>